<gene>
    <name evidence="4" type="ORF">BDW59DRAFT_179412</name>
</gene>
<keyword evidence="5" id="KW-1185">Reference proteome</keyword>
<proteinExistence type="inferred from homology"/>
<protein>
    <submittedName>
        <fullName evidence="4">NAD dependent epimerase/dehydratase</fullName>
    </submittedName>
</protein>
<evidence type="ECO:0000313" key="5">
    <source>
        <dbReference type="Proteomes" id="UP001610335"/>
    </source>
</evidence>
<reference evidence="4 5" key="1">
    <citation type="submission" date="2024-07" db="EMBL/GenBank/DDBJ databases">
        <title>Section-level genome sequencing and comparative genomics of Aspergillus sections Usti and Cavernicolus.</title>
        <authorList>
            <consortium name="Lawrence Berkeley National Laboratory"/>
            <person name="Nybo J.L."/>
            <person name="Vesth T.C."/>
            <person name="Theobald S."/>
            <person name="Frisvad J.C."/>
            <person name="Larsen T.O."/>
            <person name="Kjaerboelling I."/>
            <person name="Rothschild-Mancinelli K."/>
            <person name="Lyhne E.K."/>
            <person name="Kogle M.E."/>
            <person name="Barry K."/>
            <person name="Clum A."/>
            <person name="Na H."/>
            <person name="Ledsgaard L."/>
            <person name="Lin J."/>
            <person name="Lipzen A."/>
            <person name="Kuo A."/>
            <person name="Riley R."/>
            <person name="Mondo S."/>
            <person name="LaButti K."/>
            <person name="Haridas S."/>
            <person name="Pangalinan J."/>
            <person name="Salamov A.A."/>
            <person name="Simmons B.A."/>
            <person name="Magnuson J.K."/>
            <person name="Chen J."/>
            <person name="Drula E."/>
            <person name="Henrissat B."/>
            <person name="Wiebenga A."/>
            <person name="Lubbers R.J."/>
            <person name="Gomes A.C."/>
            <person name="Makela M.R."/>
            <person name="Stajich J."/>
            <person name="Grigoriev I.V."/>
            <person name="Mortensen U.H."/>
            <person name="De vries R.P."/>
            <person name="Baker S.E."/>
            <person name="Andersen M.R."/>
        </authorList>
    </citation>
    <scope>NUCLEOTIDE SEQUENCE [LARGE SCALE GENOMIC DNA]</scope>
    <source>
        <strain evidence="4 5">CBS 600.67</strain>
    </source>
</reference>
<dbReference type="Pfam" id="PF05368">
    <property type="entry name" value="NmrA"/>
    <property type="match status" value="1"/>
</dbReference>
<evidence type="ECO:0000259" key="3">
    <source>
        <dbReference type="Pfam" id="PF05368"/>
    </source>
</evidence>
<dbReference type="EMBL" id="JBFXLS010000029">
    <property type="protein sequence ID" value="KAL2826720.1"/>
    <property type="molecule type" value="Genomic_DNA"/>
</dbReference>
<dbReference type="Proteomes" id="UP001610335">
    <property type="component" value="Unassembled WGS sequence"/>
</dbReference>
<organism evidence="4 5">
    <name type="scientific">Aspergillus cavernicola</name>
    <dbReference type="NCBI Taxonomy" id="176166"/>
    <lineage>
        <taxon>Eukaryota</taxon>
        <taxon>Fungi</taxon>
        <taxon>Dikarya</taxon>
        <taxon>Ascomycota</taxon>
        <taxon>Pezizomycotina</taxon>
        <taxon>Eurotiomycetes</taxon>
        <taxon>Eurotiomycetidae</taxon>
        <taxon>Eurotiales</taxon>
        <taxon>Aspergillaceae</taxon>
        <taxon>Aspergillus</taxon>
        <taxon>Aspergillus subgen. Nidulantes</taxon>
    </lineage>
</organism>
<dbReference type="InterPro" id="IPR008030">
    <property type="entry name" value="NmrA-like"/>
</dbReference>
<comment type="similarity">
    <text evidence="1">Belongs to the NmrA-type oxidoreductase family.</text>
</comment>
<accession>A0ABR4IG52</accession>
<dbReference type="PANTHER" id="PTHR42748">
    <property type="entry name" value="NITROGEN METABOLITE REPRESSION PROTEIN NMRA FAMILY MEMBER"/>
    <property type="match status" value="1"/>
</dbReference>
<name>A0ABR4IG52_9EURO</name>
<keyword evidence="2" id="KW-0521">NADP</keyword>
<comment type="caution">
    <text evidence="4">The sequence shown here is derived from an EMBL/GenBank/DDBJ whole genome shotgun (WGS) entry which is preliminary data.</text>
</comment>
<feature type="domain" description="NmrA-like" evidence="3">
    <location>
        <begin position="2"/>
        <end position="297"/>
    </location>
</feature>
<dbReference type="Gene3D" id="3.90.25.10">
    <property type="entry name" value="UDP-galactose 4-epimerase, domain 1"/>
    <property type="match status" value="1"/>
</dbReference>
<dbReference type="SUPFAM" id="SSF51735">
    <property type="entry name" value="NAD(P)-binding Rossmann-fold domains"/>
    <property type="match status" value="1"/>
</dbReference>
<dbReference type="Gene3D" id="3.40.50.720">
    <property type="entry name" value="NAD(P)-binding Rossmann-like Domain"/>
    <property type="match status" value="1"/>
</dbReference>
<evidence type="ECO:0000256" key="1">
    <source>
        <dbReference type="ARBA" id="ARBA00006328"/>
    </source>
</evidence>
<evidence type="ECO:0000313" key="4">
    <source>
        <dbReference type="EMBL" id="KAL2826720.1"/>
    </source>
</evidence>
<sequence length="326" mass="36205">MSKIIVVTGITGAQGGSVGSTYLELPGWKVRGVTRNSSSNKAKEWAEKGVEIVTGDLNDPKSLETAFENANVIFGVTDFWTIFQDPESGSKKKPDQDITEYCFEVEVQQGKNMADVASRVPTLERFVFSSMASASKWSNGKFNQLYHMDSKAVVVDHIQTLKGLEDKFSQIQAPIYFNLLWQWGLPTTPKKQDDGSYRIHGVGPSNIPIPFGNVQQDFGRCVKAVADAQPGLNFLAVGEMLSWVTYLATWCESQGVQVGGYEEHTIESFMELLPGGLGREFGENVLFAQQFGYDGRDPTVVRPEQFGIRMTSFKEYCERADFSSIL</sequence>
<dbReference type="InterPro" id="IPR036291">
    <property type="entry name" value="NAD(P)-bd_dom_sf"/>
</dbReference>
<dbReference type="InterPro" id="IPR051164">
    <property type="entry name" value="NmrA-like_oxidored"/>
</dbReference>
<evidence type="ECO:0000256" key="2">
    <source>
        <dbReference type="ARBA" id="ARBA00022857"/>
    </source>
</evidence>
<dbReference type="PANTHER" id="PTHR42748:SF26">
    <property type="entry name" value="NMRA-LIKE DOMAIN-CONTAINING PROTEIN"/>
    <property type="match status" value="1"/>
</dbReference>